<feature type="chain" id="PRO_5037252888" description="Lipocalin-like domain-containing protein" evidence="1">
    <location>
        <begin position="25"/>
        <end position="138"/>
    </location>
</feature>
<keyword evidence="1" id="KW-0732">Signal</keyword>
<dbReference type="RefSeq" id="WP_210801728.1">
    <property type="nucleotide sequence ID" value="NZ_JAGQDE010000007.1"/>
</dbReference>
<accession>A0A940YJI5</accession>
<evidence type="ECO:0008006" key="4">
    <source>
        <dbReference type="Google" id="ProtNLM"/>
    </source>
</evidence>
<protein>
    <recommendedName>
        <fullName evidence="4">Lipocalin-like domain-containing protein</fullName>
    </recommendedName>
</protein>
<sequence length="138" mass="14328">MSISRIVCLAALAGAAFLSTAAAASDAGLGASAEPRLQLIAQPSQVSPEVASIVGTWSMTYDWFCDGADGTVTWTINADGTFVSSGGATGTWVQVDKKVTFNYSTGTVYKGKVKADITMHGKQRDTHGNTGCFSAVRL</sequence>
<feature type="signal peptide" evidence="1">
    <location>
        <begin position="1"/>
        <end position="24"/>
    </location>
</feature>
<evidence type="ECO:0000313" key="2">
    <source>
        <dbReference type="EMBL" id="MBQ0959211.1"/>
    </source>
</evidence>
<reference evidence="2" key="1">
    <citation type="submission" date="2021-04" db="EMBL/GenBank/DDBJ databases">
        <title>The genome sequence of Ideonella sp. 4Y11.</title>
        <authorList>
            <person name="Liu Y."/>
        </authorList>
    </citation>
    <scope>NUCLEOTIDE SEQUENCE</scope>
    <source>
        <strain evidence="2">4Y11</strain>
    </source>
</reference>
<dbReference type="EMBL" id="JAGQDE010000007">
    <property type="protein sequence ID" value="MBQ0959211.1"/>
    <property type="molecule type" value="Genomic_DNA"/>
</dbReference>
<name>A0A940YJI5_9BURK</name>
<keyword evidence="3" id="KW-1185">Reference proteome</keyword>
<organism evidence="2 3">
    <name type="scientific">Ideonella aquatica</name>
    <dbReference type="NCBI Taxonomy" id="2824119"/>
    <lineage>
        <taxon>Bacteria</taxon>
        <taxon>Pseudomonadati</taxon>
        <taxon>Pseudomonadota</taxon>
        <taxon>Betaproteobacteria</taxon>
        <taxon>Burkholderiales</taxon>
        <taxon>Sphaerotilaceae</taxon>
        <taxon>Ideonella</taxon>
    </lineage>
</organism>
<gene>
    <name evidence="2" type="ORF">KAK06_09600</name>
</gene>
<evidence type="ECO:0000313" key="3">
    <source>
        <dbReference type="Proteomes" id="UP000678374"/>
    </source>
</evidence>
<comment type="caution">
    <text evidence="2">The sequence shown here is derived from an EMBL/GenBank/DDBJ whole genome shotgun (WGS) entry which is preliminary data.</text>
</comment>
<dbReference type="Proteomes" id="UP000678374">
    <property type="component" value="Unassembled WGS sequence"/>
</dbReference>
<dbReference type="AlphaFoldDB" id="A0A940YJI5"/>
<evidence type="ECO:0000256" key="1">
    <source>
        <dbReference type="SAM" id="SignalP"/>
    </source>
</evidence>
<proteinExistence type="predicted"/>